<dbReference type="OrthoDB" id="766965at2759"/>
<accession>A0A6P5Z501</accession>
<feature type="domain" description="DUF6821" evidence="2">
    <location>
        <begin position="125"/>
        <end position="294"/>
    </location>
</feature>
<keyword evidence="1" id="KW-0472">Membrane</keyword>
<organism evidence="3 4">
    <name type="scientific">Durio zibethinus</name>
    <name type="common">Durian</name>
    <dbReference type="NCBI Taxonomy" id="66656"/>
    <lineage>
        <taxon>Eukaryota</taxon>
        <taxon>Viridiplantae</taxon>
        <taxon>Streptophyta</taxon>
        <taxon>Embryophyta</taxon>
        <taxon>Tracheophyta</taxon>
        <taxon>Spermatophyta</taxon>
        <taxon>Magnoliopsida</taxon>
        <taxon>eudicotyledons</taxon>
        <taxon>Gunneridae</taxon>
        <taxon>Pentapetalae</taxon>
        <taxon>rosids</taxon>
        <taxon>malvids</taxon>
        <taxon>Malvales</taxon>
        <taxon>Malvaceae</taxon>
        <taxon>Helicteroideae</taxon>
        <taxon>Durio</taxon>
    </lineage>
</organism>
<protein>
    <submittedName>
        <fullName evidence="4">Uncharacterized protein LOC111297374</fullName>
    </submittedName>
</protein>
<dbReference type="KEGG" id="dzi:111297374"/>
<evidence type="ECO:0000256" key="1">
    <source>
        <dbReference type="SAM" id="Phobius"/>
    </source>
</evidence>
<evidence type="ECO:0000259" key="2">
    <source>
        <dbReference type="Pfam" id="PF20705"/>
    </source>
</evidence>
<name>A0A6P5Z501_DURZI</name>
<keyword evidence="3" id="KW-1185">Reference proteome</keyword>
<dbReference type="PANTHER" id="PTHR33646">
    <property type="entry name" value="GB|AAF00631.1"/>
    <property type="match status" value="1"/>
</dbReference>
<evidence type="ECO:0000313" key="4">
    <source>
        <dbReference type="RefSeq" id="XP_022747858.1"/>
    </source>
</evidence>
<dbReference type="RefSeq" id="XP_022747858.1">
    <property type="nucleotide sequence ID" value="XM_022892123.1"/>
</dbReference>
<dbReference type="InterPro" id="IPR049224">
    <property type="entry name" value="DUF6821"/>
</dbReference>
<keyword evidence="1" id="KW-1133">Transmembrane helix</keyword>
<evidence type="ECO:0000313" key="3">
    <source>
        <dbReference type="Proteomes" id="UP000515121"/>
    </source>
</evidence>
<gene>
    <name evidence="4" type="primary">LOC111297374</name>
</gene>
<dbReference type="Pfam" id="PF20705">
    <property type="entry name" value="DUF6821"/>
    <property type="match status" value="1"/>
</dbReference>
<keyword evidence="1" id="KW-0812">Transmembrane</keyword>
<sequence>MIHQEMDIDHEWVFLPDNNFLDINQDGEKKVHGGKRNSDTKLVFLTDYFNKEQPPPSGNSRRVPKQVVPVSFPLEQRIFKAPENELGEETTTRVPIDVTSTPAMIPEKIEELDIGSFEGGKEVKTQVCFRKPTYNESVDMTNKMDSPKSTTRGIIPQIDAAGTFNFDEKGEVLENMTSPRKKDLVEKKFEIKEDVTWEENSGGLNLWKWSLTGIGAICSFGVAAATFFIIVLGSQQRHKQQHQNQKLLFQRYTDDKTMKQVVHHATKLNEAISAARGVPITRAHITFGGHYDGL</sequence>
<proteinExistence type="predicted"/>
<reference evidence="4" key="1">
    <citation type="submission" date="2025-08" db="UniProtKB">
        <authorList>
            <consortium name="RefSeq"/>
        </authorList>
    </citation>
    <scope>IDENTIFICATION</scope>
    <source>
        <tissue evidence="4">Fruit stalk</tissue>
    </source>
</reference>
<dbReference type="AlphaFoldDB" id="A0A6P5Z501"/>
<feature type="transmembrane region" description="Helical" evidence="1">
    <location>
        <begin position="209"/>
        <end position="232"/>
    </location>
</feature>
<dbReference type="InterPro" id="IPR045883">
    <property type="entry name" value="At4g13530-like"/>
</dbReference>
<dbReference type="GeneID" id="111297374"/>
<dbReference type="Proteomes" id="UP000515121">
    <property type="component" value="Unplaced"/>
</dbReference>
<dbReference type="PANTHER" id="PTHR33646:SF2">
    <property type="entry name" value="F20H23.8 PROTEIN"/>
    <property type="match status" value="1"/>
</dbReference>